<dbReference type="AlphaFoldDB" id="A0A9P0BSC3"/>
<sequence length="185" mass="21480">MRKTKSDLSYYSREARRKKDRFKSSGPPIIPNGGVKLSAELLKQEREMNDAIYEEIIAKYKEQVKTKRQKFTEVKPKLRTQPPRYAISLQNNSQLSNMKESPQTVEYNNFCEPPPLLEPLKSVPSKILTKEAKRNERAASIVARKKRVELRADTKKSEFQDNELILEQCQIKPDPECVNLLETID</sequence>
<accession>A0A9P0BSC3</accession>
<dbReference type="Proteomes" id="UP001154114">
    <property type="component" value="Chromosome 13"/>
</dbReference>
<evidence type="ECO:0000313" key="2">
    <source>
        <dbReference type="EMBL" id="CAH0584498.1"/>
    </source>
</evidence>
<keyword evidence="3" id="KW-1185">Reference proteome</keyword>
<reference evidence="2" key="1">
    <citation type="submission" date="2021-12" db="EMBL/GenBank/DDBJ databases">
        <authorList>
            <person name="King R."/>
        </authorList>
    </citation>
    <scope>NUCLEOTIDE SEQUENCE</scope>
</reference>
<organism evidence="2 3">
    <name type="scientific">Chrysodeixis includens</name>
    <name type="common">Soybean looper</name>
    <name type="synonym">Pseudoplusia includens</name>
    <dbReference type="NCBI Taxonomy" id="689277"/>
    <lineage>
        <taxon>Eukaryota</taxon>
        <taxon>Metazoa</taxon>
        <taxon>Ecdysozoa</taxon>
        <taxon>Arthropoda</taxon>
        <taxon>Hexapoda</taxon>
        <taxon>Insecta</taxon>
        <taxon>Pterygota</taxon>
        <taxon>Neoptera</taxon>
        <taxon>Endopterygota</taxon>
        <taxon>Lepidoptera</taxon>
        <taxon>Glossata</taxon>
        <taxon>Ditrysia</taxon>
        <taxon>Noctuoidea</taxon>
        <taxon>Noctuidae</taxon>
        <taxon>Plusiinae</taxon>
        <taxon>Chrysodeixis</taxon>
    </lineage>
</organism>
<name>A0A9P0BSC3_CHRIL</name>
<feature type="region of interest" description="Disordered" evidence="1">
    <location>
        <begin position="1"/>
        <end position="32"/>
    </location>
</feature>
<evidence type="ECO:0000313" key="3">
    <source>
        <dbReference type="Proteomes" id="UP001154114"/>
    </source>
</evidence>
<dbReference type="EMBL" id="LR824016">
    <property type="protein sequence ID" value="CAH0584498.1"/>
    <property type="molecule type" value="Genomic_DNA"/>
</dbReference>
<protein>
    <submittedName>
        <fullName evidence="2">Uncharacterized protein</fullName>
    </submittedName>
</protein>
<proteinExistence type="predicted"/>
<evidence type="ECO:0000256" key="1">
    <source>
        <dbReference type="SAM" id="MobiDB-lite"/>
    </source>
</evidence>
<gene>
    <name evidence="2" type="ORF">CINC_LOCUS2683</name>
</gene>